<name>A0ABV1F7Q3_9FIRM</name>
<proteinExistence type="predicted"/>
<sequence length="507" mass="56699">MEFNQENRSFCTPSAVLDTVAEQLADVDLTLPDYCPDIEKILKCTLTPKIQSRTLSGGQLQIDGFCTVNVMYVESIKKSVRCCEQSVNFSQNFSVKDAPDNPVIITKTKPEYINCRALSPRRLVMHGAFSLYAKVFSKTQTSIFTPSDNVETDRKTVTCADLKSFCQEQFSVCEEISVGEKPQIESVLRSDVSVGVIDAKAVTGKLMLNGELNLKLLYLSNAESGEVEKLDYLLPFNKILDCDGIDENTINCVSCDVMSYDIRLKNDMLSEKPSVILEVKLCVTEEGYITREEEIVCDAYSTEFSSLPEFEQLKITGEVVPINEPHMEKMSVKIDDGKISRILDIFTEQITAEASHDDRGMVISGKINICILALNGEDIPVFIERSADYEHIIPQTDCTCAKIFGTRTASISYRLAEDDVIEIRCELKICGAVFSENRVNTVKNVNVFEDKPIPPENCALTLYFADKGEKLWDIAKSHNTKLDLLLSENSAENQVLDAPKMLLIPRI</sequence>
<dbReference type="Pfam" id="PF12673">
    <property type="entry name" value="SipL"/>
    <property type="match status" value="2"/>
</dbReference>
<reference evidence="2 3" key="1">
    <citation type="submission" date="2024-03" db="EMBL/GenBank/DDBJ databases">
        <title>Human intestinal bacterial collection.</title>
        <authorList>
            <person name="Pauvert C."/>
            <person name="Hitch T.C.A."/>
            <person name="Clavel T."/>
        </authorList>
    </citation>
    <scope>NUCLEOTIDE SEQUENCE [LARGE SCALE GENOMIC DNA]</scope>
    <source>
        <strain evidence="2 3">CLA-JM-H38</strain>
    </source>
</reference>
<feature type="domain" description="SipL SPOCS" evidence="1">
    <location>
        <begin position="37"/>
        <end position="116"/>
    </location>
</feature>
<dbReference type="Proteomes" id="UP001490816">
    <property type="component" value="Unassembled WGS sequence"/>
</dbReference>
<protein>
    <submittedName>
        <fullName evidence="2">DUF3794 domain-containing protein</fullName>
    </submittedName>
</protein>
<accession>A0ABV1F7Q3</accession>
<evidence type="ECO:0000313" key="2">
    <source>
        <dbReference type="EMBL" id="MEQ2469372.1"/>
    </source>
</evidence>
<evidence type="ECO:0000259" key="1">
    <source>
        <dbReference type="Pfam" id="PF12673"/>
    </source>
</evidence>
<keyword evidence="3" id="KW-1185">Reference proteome</keyword>
<dbReference type="InterPro" id="IPR024300">
    <property type="entry name" value="SipL_SPOCS_dom"/>
</dbReference>
<gene>
    <name evidence="2" type="ORF">WMO39_03345</name>
</gene>
<dbReference type="EMBL" id="JBBMEZ010000006">
    <property type="protein sequence ID" value="MEQ2469372.1"/>
    <property type="molecule type" value="Genomic_DNA"/>
</dbReference>
<feature type="domain" description="SipL SPOCS" evidence="1">
    <location>
        <begin position="183"/>
        <end position="263"/>
    </location>
</feature>
<evidence type="ECO:0000313" key="3">
    <source>
        <dbReference type="Proteomes" id="UP001490816"/>
    </source>
</evidence>
<organism evidence="2 3">
    <name type="scientific">Ruminococcoides intestinale</name>
    <dbReference type="NCBI Taxonomy" id="3133162"/>
    <lineage>
        <taxon>Bacteria</taxon>
        <taxon>Bacillati</taxon>
        <taxon>Bacillota</taxon>
        <taxon>Clostridia</taxon>
        <taxon>Eubacteriales</taxon>
        <taxon>Oscillospiraceae</taxon>
        <taxon>Ruminococcoides</taxon>
    </lineage>
</organism>
<dbReference type="RefSeq" id="WP_117911448.1">
    <property type="nucleotide sequence ID" value="NZ_JBBMEZ010000006.1"/>
</dbReference>
<comment type="caution">
    <text evidence="2">The sequence shown here is derived from an EMBL/GenBank/DDBJ whole genome shotgun (WGS) entry which is preliminary data.</text>
</comment>